<evidence type="ECO:0000313" key="4">
    <source>
        <dbReference type="EMBL" id="KAB2582296.1"/>
    </source>
</evidence>
<feature type="chain" id="PRO_5041038586" evidence="2">
    <location>
        <begin position="24"/>
        <end position="323"/>
    </location>
</feature>
<name>A0A0C3ACS9_RHOER</name>
<sequence>MFSPSRRATFLISALATVGLLSAACSSADAESDGAQVSAAAGYNLTADQNRITTDKVDSIAAELPQDIRDRGTLRVTGSAGSAPPLRFYADDDTTLIGSETDFAYLIGDVLGLKVDLQTADWAQNFVRVDSGEADAFLSNVTVTEERKEKYDFATYRLDTLAFEAKKGAGISIKEPKDVAGKKIAVSSGTNQEALLVKWSEQNVAAGLAPTDISYYQNTTDYYLPLQSGRIDAYFGPNPSSQFHAKQSGETEVVGEFSGAGDTLQGQIAVLVKKDNGLIKAINDAINHTIENGTYQQILERWNITSEAVDTSLINPPGLPKTK</sequence>
<keyword evidence="1 2" id="KW-0732">Signal</keyword>
<dbReference type="AlphaFoldDB" id="A0A0C3ACS9"/>
<proteinExistence type="predicted"/>
<protein>
    <submittedName>
        <fullName evidence="4">ABC transporter substrate-binding protein</fullName>
    </submittedName>
</protein>
<dbReference type="SUPFAM" id="SSF53850">
    <property type="entry name" value="Periplasmic binding protein-like II"/>
    <property type="match status" value="1"/>
</dbReference>
<comment type="caution">
    <text evidence="4">The sequence shown here is derived from an EMBL/GenBank/DDBJ whole genome shotgun (WGS) entry which is preliminary data.</text>
</comment>
<dbReference type="PANTHER" id="PTHR35936:SF17">
    <property type="entry name" value="ARGININE-BINDING EXTRACELLULAR PROTEIN ARTP"/>
    <property type="match status" value="1"/>
</dbReference>
<gene>
    <name evidence="4" type="ORF">BS297_26485</name>
</gene>
<accession>A0A0C3ACS9</accession>
<evidence type="ECO:0000256" key="2">
    <source>
        <dbReference type="SAM" id="SignalP"/>
    </source>
</evidence>
<evidence type="ECO:0000259" key="3">
    <source>
        <dbReference type="SMART" id="SM00062"/>
    </source>
</evidence>
<feature type="signal peptide" evidence="2">
    <location>
        <begin position="1"/>
        <end position="23"/>
    </location>
</feature>
<dbReference type="InterPro" id="IPR001638">
    <property type="entry name" value="Solute-binding_3/MltF_N"/>
</dbReference>
<dbReference type="PANTHER" id="PTHR35936">
    <property type="entry name" value="MEMBRANE-BOUND LYTIC MUREIN TRANSGLYCOSYLASE F"/>
    <property type="match status" value="1"/>
</dbReference>
<organism evidence="4 5">
    <name type="scientific">Rhodococcus erythropolis</name>
    <name type="common">Arthrobacter picolinophilus</name>
    <dbReference type="NCBI Taxonomy" id="1833"/>
    <lineage>
        <taxon>Bacteria</taxon>
        <taxon>Bacillati</taxon>
        <taxon>Actinomycetota</taxon>
        <taxon>Actinomycetes</taxon>
        <taxon>Mycobacteriales</taxon>
        <taxon>Nocardiaceae</taxon>
        <taxon>Rhodococcus</taxon>
        <taxon>Rhodococcus erythropolis group</taxon>
    </lineage>
</organism>
<evidence type="ECO:0000313" key="5">
    <source>
        <dbReference type="Proteomes" id="UP000325576"/>
    </source>
</evidence>
<feature type="domain" description="Solute-binding protein family 3/N-terminal" evidence="3">
    <location>
        <begin position="73"/>
        <end position="307"/>
    </location>
</feature>
<reference evidence="4 5" key="1">
    <citation type="journal article" date="2017" name="Poromechanics V (2013)">
        <title>Genomic Characterization of the Arsenic-Tolerant Actinobacterium, &lt;i&gt;Rhodococcus erythropolis&lt;/i&gt; S43.</title>
        <authorList>
            <person name="Retamal-Morales G."/>
            <person name="Mehnert M."/>
            <person name="Schwabe R."/>
            <person name="Tischler D."/>
            <person name="Schloemann M."/>
            <person name="Levican G.J."/>
        </authorList>
    </citation>
    <scope>NUCLEOTIDE SEQUENCE [LARGE SCALE GENOMIC DNA]</scope>
    <source>
        <strain evidence="4 5">S43</strain>
    </source>
</reference>
<dbReference type="EMBL" id="MRBO01000707">
    <property type="protein sequence ID" value="KAB2582296.1"/>
    <property type="molecule type" value="Genomic_DNA"/>
</dbReference>
<dbReference type="Pfam" id="PF00497">
    <property type="entry name" value="SBP_bac_3"/>
    <property type="match status" value="1"/>
</dbReference>
<dbReference type="SMART" id="SM00062">
    <property type="entry name" value="PBPb"/>
    <property type="match status" value="1"/>
</dbReference>
<dbReference type="CDD" id="cd01004">
    <property type="entry name" value="PBP2_MidA_like"/>
    <property type="match status" value="1"/>
</dbReference>
<dbReference type="PROSITE" id="PS51257">
    <property type="entry name" value="PROKAR_LIPOPROTEIN"/>
    <property type="match status" value="1"/>
</dbReference>
<dbReference type="Proteomes" id="UP000325576">
    <property type="component" value="Unassembled WGS sequence"/>
</dbReference>
<evidence type="ECO:0000256" key="1">
    <source>
        <dbReference type="ARBA" id="ARBA00022729"/>
    </source>
</evidence>
<dbReference type="Gene3D" id="3.40.190.10">
    <property type="entry name" value="Periplasmic binding protein-like II"/>
    <property type="match status" value="2"/>
</dbReference>